<dbReference type="RefSeq" id="WP_156719051.1">
    <property type="nucleotide sequence ID" value="NZ_CACRUF010000010.1"/>
</dbReference>
<name>A0A6N2Z3R1_9FIRM</name>
<feature type="transmembrane region" description="Helical" evidence="1">
    <location>
        <begin position="41"/>
        <end position="62"/>
    </location>
</feature>
<keyword evidence="1" id="KW-0472">Membrane</keyword>
<gene>
    <name evidence="2" type="ORF">VDLFYP95_00595</name>
</gene>
<evidence type="ECO:0008006" key="3">
    <source>
        <dbReference type="Google" id="ProtNLM"/>
    </source>
</evidence>
<feature type="transmembrane region" description="Helical" evidence="1">
    <location>
        <begin position="188"/>
        <end position="208"/>
    </location>
</feature>
<keyword evidence="1" id="KW-0812">Transmembrane</keyword>
<feature type="transmembrane region" description="Helical" evidence="1">
    <location>
        <begin position="117"/>
        <end position="147"/>
    </location>
</feature>
<proteinExistence type="predicted"/>
<accession>A0A6N2Z3R1</accession>
<feature type="transmembrane region" description="Helical" evidence="1">
    <location>
        <begin position="82"/>
        <end position="105"/>
    </location>
</feature>
<sequence length="213" mass="23390">MVNSTDSISVYRQIFNAVVRPNLWLPYFQARGTLSGSIKGIIFYIVLMLFIMTLGSVSVNLLKPESTTTLAELLINPTLARNIVGSFLIFIVMSVVFVPIFLLIARGADATLTLNRVFMVYLYAYSEIFLVKSIELFIFSLMSVFVLTNIVNMVFAGAVIFGTTLTCGLLQIVLFFKTFKIALDIPYLTIAVAGGIGGGISIFTLSLLEKIGL</sequence>
<evidence type="ECO:0000256" key="1">
    <source>
        <dbReference type="SAM" id="Phobius"/>
    </source>
</evidence>
<keyword evidence="1" id="KW-1133">Transmembrane helix</keyword>
<dbReference type="EMBL" id="CACRUF010000010">
    <property type="protein sequence ID" value="VYT73761.1"/>
    <property type="molecule type" value="Genomic_DNA"/>
</dbReference>
<organism evidence="2">
    <name type="scientific">Veillonella dispar</name>
    <dbReference type="NCBI Taxonomy" id="39778"/>
    <lineage>
        <taxon>Bacteria</taxon>
        <taxon>Bacillati</taxon>
        <taxon>Bacillota</taxon>
        <taxon>Negativicutes</taxon>
        <taxon>Veillonellales</taxon>
        <taxon>Veillonellaceae</taxon>
        <taxon>Veillonella</taxon>
    </lineage>
</organism>
<protein>
    <recommendedName>
        <fullName evidence="3">Yip1 domain-containing protein</fullName>
    </recommendedName>
</protein>
<feature type="transmembrane region" description="Helical" evidence="1">
    <location>
        <begin position="153"/>
        <end position="176"/>
    </location>
</feature>
<evidence type="ECO:0000313" key="2">
    <source>
        <dbReference type="EMBL" id="VYT73761.1"/>
    </source>
</evidence>
<dbReference type="AlphaFoldDB" id="A0A6N2Z3R1"/>
<reference evidence="2" key="1">
    <citation type="submission" date="2019-11" db="EMBL/GenBank/DDBJ databases">
        <authorList>
            <person name="Feng L."/>
        </authorList>
    </citation>
    <scope>NUCLEOTIDE SEQUENCE</scope>
    <source>
        <strain evidence="2">VdisparLFYP95</strain>
    </source>
</reference>